<dbReference type="InterPro" id="IPR051461">
    <property type="entry name" value="UPF0750_membrane"/>
</dbReference>
<feature type="domain" description="DUF2179" evidence="7">
    <location>
        <begin position="243"/>
        <end position="296"/>
    </location>
</feature>
<keyword evidence="2" id="KW-1003">Cell membrane</keyword>
<keyword evidence="4 6" id="KW-1133">Transmembrane helix</keyword>
<evidence type="ECO:0000256" key="1">
    <source>
        <dbReference type="ARBA" id="ARBA00004651"/>
    </source>
</evidence>
<proteinExistence type="predicted"/>
<dbReference type="Gene3D" id="3.30.70.120">
    <property type="match status" value="1"/>
</dbReference>
<comment type="subcellular location">
    <subcellularLocation>
        <location evidence="1">Cell membrane</location>
        <topology evidence="1">Multi-pass membrane protein</topology>
    </subcellularLocation>
</comment>
<dbReference type="CDD" id="cd16380">
    <property type="entry name" value="YitT_C"/>
    <property type="match status" value="1"/>
</dbReference>
<dbReference type="InterPro" id="IPR015867">
    <property type="entry name" value="N-reg_PII/ATP_PRibTrfase_C"/>
</dbReference>
<reference evidence="8" key="1">
    <citation type="submission" date="2023-07" db="EMBL/GenBank/DDBJ databases">
        <title>Genomic Encyclopedia of Type Strains, Phase IV (KMG-IV): sequencing the most valuable type-strain genomes for metagenomic binning, comparative biology and taxonomic classification.</title>
        <authorList>
            <person name="Goeker M."/>
        </authorList>
    </citation>
    <scope>NUCLEOTIDE SEQUENCE</scope>
    <source>
        <strain evidence="8">DSM 19659</strain>
    </source>
</reference>
<organism evidence="8 9">
    <name type="scientific">Moryella indoligenes</name>
    <dbReference type="NCBI Taxonomy" id="371674"/>
    <lineage>
        <taxon>Bacteria</taxon>
        <taxon>Bacillati</taxon>
        <taxon>Bacillota</taxon>
        <taxon>Clostridia</taxon>
        <taxon>Lachnospirales</taxon>
        <taxon>Lachnospiraceae</taxon>
        <taxon>Moryella</taxon>
    </lineage>
</organism>
<dbReference type="PANTHER" id="PTHR33545">
    <property type="entry name" value="UPF0750 MEMBRANE PROTEIN YITT-RELATED"/>
    <property type="match status" value="1"/>
</dbReference>
<dbReference type="PANTHER" id="PTHR33545:SF3">
    <property type="entry name" value="UPF0750 MEMBRANE PROTEIN YQFU"/>
    <property type="match status" value="1"/>
</dbReference>
<evidence type="ECO:0000256" key="5">
    <source>
        <dbReference type="ARBA" id="ARBA00023136"/>
    </source>
</evidence>
<sequence>MKGKGKKKTKLGELLRQLSWKNFLGLLAAGCVNAFGVTIFLQPVELYDSGISGTSMLLAQITPPFFTLSVFLVLLNIPLFLFGWKKQGTAFTIYSIFVVSIYSIGAWMITDVLPVDVSLASPLAGRDLLLCALFGGMISGTGSGLAIRFGGAMDGMDVVASIFAKDLGLTVGTFTMIYNVILYVIIGCVLQSWILPLYSIVTYMAGMQTVDFITEGIDRSKSAMIITERGDAVSAELTRVFERGATLLEARGAYSDTKRTVIYFVVNRFQIGKLRSLVRGIDPNAYITVTEVADVFRGGKRKAA</sequence>
<keyword evidence="9" id="KW-1185">Reference proteome</keyword>
<dbReference type="Proteomes" id="UP001241537">
    <property type="component" value="Unassembled WGS sequence"/>
</dbReference>
<name>A0AAE3VB85_9FIRM</name>
<evidence type="ECO:0000256" key="3">
    <source>
        <dbReference type="ARBA" id="ARBA00022692"/>
    </source>
</evidence>
<keyword evidence="5 6" id="KW-0472">Membrane</keyword>
<evidence type="ECO:0000259" key="7">
    <source>
        <dbReference type="Pfam" id="PF10035"/>
    </source>
</evidence>
<evidence type="ECO:0000313" key="8">
    <source>
        <dbReference type="EMBL" id="MDQ0153058.1"/>
    </source>
</evidence>
<comment type="caution">
    <text evidence="8">The sequence shown here is derived from an EMBL/GenBank/DDBJ whole genome shotgun (WGS) entry which is preliminary data.</text>
</comment>
<dbReference type="AlphaFoldDB" id="A0AAE3VB85"/>
<keyword evidence="3 6" id="KW-0812">Transmembrane</keyword>
<evidence type="ECO:0000256" key="2">
    <source>
        <dbReference type="ARBA" id="ARBA00022475"/>
    </source>
</evidence>
<dbReference type="InterPro" id="IPR019264">
    <property type="entry name" value="DUF2179"/>
</dbReference>
<dbReference type="InterPro" id="IPR003740">
    <property type="entry name" value="YitT"/>
</dbReference>
<gene>
    <name evidence="8" type="ORF">J2S20_001765</name>
</gene>
<dbReference type="Pfam" id="PF10035">
    <property type="entry name" value="DUF2179"/>
    <property type="match status" value="1"/>
</dbReference>
<feature type="transmembrane region" description="Helical" evidence="6">
    <location>
        <begin position="61"/>
        <end position="84"/>
    </location>
</feature>
<dbReference type="GO" id="GO:0005886">
    <property type="term" value="C:plasma membrane"/>
    <property type="evidence" value="ECO:0007669"/>
    <property type="project" value="UniProtKB-SubCell"/>
</dbReference>
<evidence type="ECO:0000256" key="4">
    <source>
        <dbReference type="ARBA" id="ARBA00022989"/>
    </source>
</evidence>
<feature type="transmembrane region" description="Helical" evidence="6">
    <location>
        <begin position="129"/>
        <end position="147"/>
    </location>
</feature>
<protein>
    <submittedName>
        <fullName evidence="8">Uncharacterized membrane-anchored protein YitT (DUF2179 family)</fullName>
    </submittedName>
</protein>
<accession>A0AAE3VB85</accession>
<dbReference type="EMBL" id="JAUSTO010000011">
    <property type="protein sequence ID" value="MDQ0153058.1"/>
    <property type="molecule type" value="Genomic_DNA"/>
</dbReference>
<feature type="transmembrane region" description="Helical" evidence="6">
    <location>
        <begin position="91"/>
        <end position="109"/>
    </location>
</feature>
<evidence type="ECO:0000256" key="6">
    <source>
        <dbReference type="SAM" id="Phobius"/>
    </source>
</evidence>
<feature type="transmembrane region" description="Helical" evidence="6">
    <location>
        <begin position="20"/>
        <end position="41"/>
    </location>
</feature>
<dbReference type="PIRSF" id="PIRSF006483">
    <property type="entry name" value="Membrane_protein_YitT"/>
    <property type="match status" value="1"/>
</dbReference>
<dbReference type="Pfam" id="PF02588">
    <property type="entry name" value="YitT_membrane"/>
    <property type="match status" value="1"/>
</dbReference>
<evidence type="ECO:0000313" key="9">
    <source>
        <dbReference type="Proteomes" id="UP001241537"/>
    </source>
</evidence>